<proteinExistence type="predicted"/>
<protein>
    <submittedName>
        <fullName evidence="1">Expressed protein</fullName>
    </submittedName>
</protein>
<dbReference type="Proteomes" id="UP000002729">
    <property type="component" value="Unassembled WGS sequence"/>
</dbReference>
<gene>
    <name evidence="1" type="ORF">AURANDRAFT_70894</name>
</gene>
<dbReference type="EMBL" id="GL833122">
    <property type="protein sequence ID" value="EGB11586.1"/>
    <property type="molecule type" value="Genomic_DNA"/>
</dbReference>
<dbReference type="RefSeq" id="XP_009033937.1">
    <property type="nucleotide sequence ID" value="XM_009035689.1"/>
</dbReference>
<organism evidence="2">
    <name type="scientific">Aureococcus anophagefferens</name>
    <name type="common">Harmful bloom alga</name>
    <dbReference type="NCBI Taxonomy" id="44056"/>
    <lineage>
        <taxon>Eukaryota</taxon>
        <taxon>Sar</taxon>
        <taxon>Stramenopiles</taxon>
        <taxon>Ochrophyta</taxon>
        <taxon>Pelagophyceae</taxon>
        <taxon>Pelagomonadales</taxon>
        <taxon>Pelagomonadaceae</taxon>
        <taxon>Aureococcus</taxon>
    </lineage>
</organism>
<accession>F0XZN6</accession>
<dbReference type="GeneID" id="20227975"/>
<name>F0XZN6_AURAN</name>
<evidence type="ECO:0000313" key="1">
    <source>
        <dbReference type="EMBL" id="EGB11586.1"/>
    </source>
</evidence>
<dbReference type="AlphaFoldDB" id="F0XZN6"/>
<keyword evidence="2" id="KW-1185">Reference proteome</keyword>
<dbReference type="InParanoid" id="F0XZN6"/>
<dbReference type="KEGG" id="aaf:AURANDRAFT_70894"/>
<sequence length="838" mass="87879">MATRRPCGVCGNTYAENKDGALRKHKCVDALIDVPAVPAAAPDAAAEDAPRWAALRRALPERRSQMAEAAAAAAAVEGALAARAALSAARADARKRHGINLGELGIEEVDRRLQALGGPPLAPGFGMLNAKLERLADAALAAERAEQPPPPPPAKRARPAAAAGEEAWLAAVADLGAESPTYPRRRETFGAYGSSLVPATRRARVVGAGVAGAKTAFHASLAVAGANPAFYDSLEAALEAADHGDVVLLGPGDWTLVARRDPKSATRGRGHAVALRKSVEILGAGRPRVSVVAEAPFHVLEAPLVVSQAHVRFANLDLVFPPPTSSCRPKGASGRLSADRALVEFDGCRLVARGEGFDDIVPQPLLAVQRGAGAVLRRTVVYCGPRTASAAVHVAHADAGPVFLANSDLRCDAGLADALGVGVLVCLRAISSSWSYAARGAPRASAGRAAARGAPLDRAALEDCPKVVGVATSLIRGADRGVHADREAPAAFRRDVALEGGTVVLACSPSVKHAALAAAAYAKKSKQPKRPWDFGKYDLTRLLVLGHAGTSVFRRVPKDVLALVASYVAADRILDMVPNLRTQAKRRYEATKRTLESARNAAARAAALVEAARAPGRVLDDAEKCRSLLVQVPGAADELANDLELRKRYGGLRAGVQHRDATDYGVDDDVAADDYAVTVPAPPSYARRCADHGKRFARSSSAAMTLGVCTQGADPNDSRVALCVAGRLRKAVTLVYNPRGEHFEPRVKFGKGLARRDQAAGFWSGGPCPTCRRATSVVVDEAQVSAAIWACLPARFRDWAERDRLCLSLCDRGHLSGQLLAGGYAGCECCGGYGDMDY</sequence>
<evidence type="ECO:0000313" key="2">
    <source>
        <dbReference type="Proteomes" id="UP000002729"/>
    </source>
</evidence>
<reference evidence="1 2" key="1">
    <citation type="journal article" date="2011" name="Proc. Natl. Acad. Sci. U.S.A.">
        <title>Niche of harmful alga Aureococcus anophagefferens revealed through ecogenomics.</title>
        <authorList>
            <person name="Gobler C.J."/>
            <person name="Berry D.L."/>
            <person name="Dyhrman S.T."/>
            <person name="Wilhelm S.W."/>
            <person name="Salamov A."/>
            <person name="Lobanov A.V."/>
            <person name="Zhang Y."/>
            <person name="Collier J.L."/>
            <person name="Wurch L.L."/>
            <person name="Kustka A.B."/>
            <person name="Dill B.D."/>
            <person name="Shah M."/>
            <person name="VerBerkmoes N.C."/>
            <person name="Kuo A."/>
            <person name="Terry A."/>
            <person name="Pangilinan J."/>
            <person name="Lindquist E.A."/>
            <person name="Lucas S."/>
            <person name="Paulsen I.T."/>
            <person name="Hattenrath-Lehmann T.K."/>
            <person name="Talmage S.C."/>
            <person name="Walker E.A."/>
            <person name="Koch F."/>
            <person name="Burson A.M."/>
            <person name="Marcoval M.A."/>
            <person name="Tang Y.Z."/>
            <person name="Lecleir G.R."/>
            <person name="Coyne K.J."/>
            <person name="Berg G.M."/>
            <person name="Bertrand E.M."/>
            <person name="Saito M.A."/>
            <person name="Gladyshev V.N."/>
            <person name="Grigoriev I.V."/>
        </authorList>
    </citation>
    <scope>NUCLEOTIDE SEQUENCE [LARGE SCALE GENOMIC DNA]</scope>
    <source>
        <strain evidence="2">CCMP 1984</strain>
    </source>
</reference>